<protein>
    <recommendedName>
        <fullName evidence="3">Aflatoxin regulatory protein domain-containing protein</fullName>
    </recommendedName>
</protein>
<evidence type="ECO:0008006" key="3">
    <source>
        <dbReference type="Google" id="ProtNLM"/>
    </source>
</evidence>
<sequence>MRAGKPKGSCNRKTLDKHARIRQQHAARQASIDWGWSQSTTMTGTSLGDMDATWVAGYNGVLLGMGLQIEDQNTPGYDYLNYASDPQPRCVLSPGGMPEQACSSVPGPTEDSLFVNHLASLDEVNYEMPSSEAASNVCPNTASLPLSPSETPEASVPSVAEDEEGCTCFKEQTESLNMLYSFHRMAQCQARGNMSSPHGSHRRLDICVQRINAALDSSHTFLSCTRCSKETCSVLLTVSSLQLVMRLYEYIVADIQCGGGALTPGERTPATSEDLAGEQSYMSCRLGEYEASPEESVAIRRLVVRRALQKGRETLAALKRLSMGCRADGRGASGVQSLASSFASPDTRATAKAARINSQDGDLLETDLTAADTTYLQQVVCRSDAVLDVFLRTVCPVYTRLQEREWQK</sequence>
<evidence type="ECO:0000313" key="2">
    <source>
        <dbReference type="Proteomes" id="UP001583177"/>
    </source>
</evidence>
<accession>A0ABR3WZ32</accession>
<dbReference type="Proteomes" id="UP001583177">
    <property type="component" value="Unassembled WGS sequence"/>
</dbReference>
<dbReference type="EMBL" id="JAWRVE010000043">
    <property type="protein sequence ID" value="KAL1868951.1"/>
    <property type="molecule type" value="Genomic_DNA"/>
</dbReference>
<gene>
    <name evidence="1" type="ORF">Daus18300_005787</name>
</gene>
<proteinExistence type="predicted"/>
<evidence type="ECO:0000313" key="1">
    <source>
        <dbReference type="EMBL" id="KAL1868951.1"/>
    </source>
</evidence>
<name>A0ABR3WZ32_9PEZI</name>
<organism evidence="1 2">
    <name type="scientific">Diaporthe australafricana</name>
    <dbReference type="NCBI Taxonomy" id="127596"/>
    <lineage>
        <taxon>Eukaryota</taxon>
        <taxon>Fungi</taxon>
        <taxon>Dikarya</taxon>
        <taxon>Ascomycota</taxon>
        <taxon>Pezizomycotina</taxon>
        <taxon>Sordariomycetes</taxon>
        <taxon>Sordariomycetidae</taxon>
        <taxon>Diaporthales</taxon>
        <taxon>Diaporthaceae</taxon>
        <taxon>Diaporthe</taxon>
    </lineage>
</organism>
<keyword evidence="2" id="KW-1185">Reference proteome</keyword>
<comment type="caution">
    <text evidence="1">The sequence shown here is derived from an EMBL/GenBank/DDBJ whole genome shotgun (WGS) entry which is preliminary data.</text>
</comment>
<reference evidence="1 2" key="1">
    <citation type="journal article" date="2024" name="IMA Fungus">
        <title>IMA Genome - F19 : A genome assembly and annotation guide to empower mycologists, including annotated draft genome sequences of Ceratocystis pirilliformis, Diaporthe australafricana, Fusarium ophioides, Paecilomyces lecythidis, and Sporothrix stenoceras.</title>
        <authorList>
            <person name="Aylward J."/>
            <person name="Wilson A.M."/>
            <person name="Visagie C.M."/>
            <person name="Spraker J."/>
            <person name="Barnes I."/>
            <person name="Buitendag C."/>
            <person name="Ceriani C."/>
            <person name="Del Mar Angel L."/>
            <person name="du Plessis D."/>
            <person name="Fuchs T."/>
            <person name="Gasser K."/>
            <person name="Kramer D."/>
            <person name="Li W."/>
            <person name="Munsamy K."/>
            <person name="Piso A."/>
            <person name="Price J.L."/>
            <person name="Sonnekus B."/>
            <person name="Thomas C."/>
            <person name="van der Nest A."/>
            <person name="van Dijk A."/>
            <person name="van Heerden A."/>
            <person name="van Vuuren N."/>
            <person name="Yilmaz N."/>
            <person name="Duong T.A."/>
            <person name="van der Merwe N.A."/>
            <person name="Wingfield M.J."/>
            <person name="Wingfield B.D."/>
        </authorList>
    </citation>
    <scope>NUCLEOTIDE SEQUENCE [LARGE SCALE GENOMIC DNA]</scope>
    <source>
        <strain evidence="1 2">CMW 18300</strain>
    </source>
</reference>